<dbReference type="PANTHER" id="PTHR24353">
    <property type="entry name" value="CYCLIC NUCLEOTIDE-DEPENDENT PROTEIN KINASE"/>
    <property type="match status" value="1"/>
</dbReference>
<evidence type="ECO:0000313" key="8">
    <source>
        <dbReference type="EMBL" id="KZR99021.1"/>
    </source>
</evidence>
<feature type="domain" description="AGC-kinase C-terminal" evidence="7">
    <location>
        <begin position="14"/>
        <end position="65"/>
    </location>
</feature>
<dbReference type="Gene3D" id="1.10.510.10">
    <property type="entry name" value="Transferase(Phosphotransferase) domain 1"/>
    <property type="match status" value="1"/>
</dbReference>
<dbReference type="PANTHER" id="PTHR24353:SF111">
    <property type="match status" value="1"/>
</dbReference>
<dbReference type="EMBL" id="LRGB01014968">
    <property type="protein sequence ID" value="KZR99021.1"/>
    <property type="molecule type" value="Genomic_DNA"/>
</dbReference>
<keyword evidence="5" id="KW-0067">ATP-binding</keyword>
<evidence type="ECO:0000256" key="5">
    <source>
        <dbReference type="ARBA" id="ARBA00022840"/>
    </source>
</evidence>
<dbReference type="OrthoDB" id="63267at2759"/>
<keyword evidence="1" id="KW-0723">Serine/threonine-protein kinase</keyword>
<proteinExistence type="predicted"/>
<organism evidence="8 9">
    <name type="scientific">Daphnia magna</name>
    <dbReference type="NCBI Taxonomy" id="35525"/>
    <lineage>
        <taxon>Eukaryota</taxon>
        <taxon>Metazoa</taxon>
        <taxon>Ecdysozoa</taxon>
        <taxon>Arthropoda</taxon>
        <taxon>Crustacea</taxon>
        <taxon>Branchiopoda</taxon>
        <taxon>Diplostraca</taxon>
        <taxon>Cladocera</taxon>
        <taxon>Anomopoda</taxon>
        <taxon>Daphniidae</taxon>
        <taxon>Daphnia</taxon>
    </lineage>
</organism>
<sequence>KGEIRDIQKHKWFDGFNWEGLRNRTLTPPIIPQIRSAMDSSNFDEYPPDMDGLPPDDVSGWDGDF</sequence>
<feature type="non-terminal residue" evidence="8">
    <location>
        <position position="1"/>
    </location>
</feature>
<evidence type="ECO:0000313" key="9">
    <source>
        <dbReference type="Proteomes" id="UP000076858"/>
    </source>
</evidence>
<dbReference type="Gene3D" id="3.30.200.20">
    <property type="entry name" value="Phosphorylase Kinase, domain 1"/>
    <property type="match status" value="1"/>
</dbReference>
<keyword evidence="9" id="KW-1185">Reference proteome</keyword>
<feature type="region of interest" description="Disordered" evidence="6">
    <location>
        <begin position="39"/>
        <end position="65"/>
    </location>
</feature>
<dbReference type="InterPro" id="IPR000961">
    <property type="entry name" value="AGC-kinase_C"/>
</dbReference>
<dbReference type="PROSITE" id="PS51285">
    <property type="entry name" value="AGC_KINASE_CTER"/>
    <property type="match status" value="1"/>
</dbReference>
<evidence type="ECO:0000256" key="6">
    <source>
        <dbReference type="SAM" id="MobiDB-lite"/>
    </source>
</evidence>
<dbReference type="SMART" id="SM00133">
    <property type="entry name" value="S_TK_X"/>
    <property type="match status" value="1"/>
</dbReference>
<dbReference type="GO" id="GO:0004674">
    <property type="term" value="F:protein serine/threonine kinase activity"/>
    <property type="evidence" value="ECO:0007669"/>
    <property type="project" value="UniProtKB-KW"/>
</dbReference>
<evidence type="ECO:0000259" key="7">
    <source>
        <dbReference type="PROSITE" id="PS51285"/>
    </source>
</evidence>
<protein>
    <submittedName>
        <fullName evidence="8">cGMP-dependent protein kinase</fullName>
    </submittedName>
</protein>
<keyword evidence="3" id="KW-0547">Nucleotide-binding</keyword>
<reference evidence="8 9" key="1">
    <citation type="submission" date="2016-03" db="EMBL/GenBank/DDBJ databases">
        <title>EvidentialGene: Evidence-directed Construction of Genes on Genomes.</title>
        <authorList>
            <person name="Gilbert D.G."/>
            <person name="Choi J.-H."/>
            <person name="Mockaitis K."/>
            <person name="Colbourne J."/>
            <person name="Pfrender M."/>
        </authorList>
    </citation>
    <scope>NUCLEOTIDE SEQUENCE [LARGE SCALE GENOMIC DNA]</scope>
    <source>
        <strain evidence="8 9">Xinb3</strain>
        <tissue evidence="8">Complete organism</tissue>
    </source>
</reference>
<keyword evidence="4 8" id="KW-0418">Kinase</keyword>
<name>A0A164GJ24_9CRUS</name>
<accession>A0A164GJ24</accession>
<evidence type="ECO:0000256" key="3">
    <source>
        <dbReference type="ARBA" id="ARBA00022741"/>
    </source>
</evidence>
<dbReference type="Proteomes" id="UP000076858">
    <property type="component" value="Unassembled WGS sequence"/>
</dbReference>
<evidence type="ECO:0000256" key="4">
    <source>
        <dbReference type="ARBA" id="ARBA00022777"/>
    </source>
</evidence>
<dbReference type="STRING" id="35525.A0A164GJ24"/>
<evidence type="ECO:0000256" key="1">
    <source>
        <dbReference type="ARBA" id="ARBA00022527"/>
    </source>
</evidence>
<dbReference type="GO" id="GO:0005524">
    <property type="term" value="F:ATP binding"/>
    <property type="evidence" value="ECO:0007669"/>
    <property type="project" value="UniProtKB-KW"/>
</dbReference>
<comment type="caution">
    <text evidence="8">The sequence shown here is derived from an EMBL/GenBank/DDBJ whole genome shotgun (WGS) entry which is preliminary data.</text>
</comment>
<gene>
    <name evidence="8" type="ORF">APZ42_005294</name>
</gene>
<dbReference type="AlphaFoldDB" id="A0A164GJ24"/>
<evidence type="ECO:0000256" key="2">
    <source>
        <dbReference type="ARBA" id="ARBA00022679"/>
    </source>
</evidence>
<keyword evidence="2" id="KW-0808">Transferase</keyword>